<comment type="caution">
    <text evidence="5">The sequence shown here is derived from an EMBL/GenBank/DDBJ whole genome shotgun (WGS) entry which is preliminary data.</text>
</comment>
<dbReference type="InterPro" id="IPR048335">
    <property type="entry name" value="Pellino_RING"/>
</dbReference>
<dbReference type="InterPro" id="IPR048334">
    <property type="entry name" value="Pellino_FHA"/>
</dbReference>
<keyword evidence="6" id="KW-1185">Reference proteome</keyword>
<dbReference type="PANTHER" id="PTHR12098:SF2">
    <property type="entry name" value="PROTEIN PELLINO"/>
    <property type="match status" value="1"/>
</dbReference>
<evidence type="ECO:0000256" key="2">
    <source>
        <dbReference type="ARBA" id="ARBA00022553"/>
    </source>
</evidence>
<dbReference type="GO" id="GO:0000209">
    <property type="term" value="P:protein polyubiquitination"/>
    <property type="evidence" value="ECO:0007669"/>
    <property type="project" value="InterPro"/>
</dbReference>
<accession>A0A834XKW6</accession>
<comment type="similarity">
    <text evidence="1">Belongs to the pellino family.</text>
</comment>
<reference evidence="5 6" key="1">
    <citation type="submission" date="2020-08" db="EMBL/GenBank/DDBJ databases">
        <title>Aphidius gifuensis genome sequencing and assembly.</title>
        <authorList>
            <person name="Du Z."/>
        </authorList>
    </citation>
    <scope>NUCLEOTIDE SEQUENCE [LARGE SCALE GENOMIC DNA]</scope>
    <source>
        <strain evidence="5">YNYX2018</strain>
        <tissue evidence="5">Adults</tissue>
    </source>
</reference>
<dbReference type="AlphaFoldDB" id="A0A834XKW6"/>
<dbReference type="Pfam" id="PF20723">
    <property type="entry name" value="Pellino_RING"/>
    <property type="match status" value="1"/>
</dbReference>
<dbReference type="EMBL" id="JACMRX010000005">
    <property type="protein sequence ID" value="KAF7988571.1"/>
    <property type="molecule type" value="Genomic_DNA"/>
</dbReference>
<protein>
    <recommendedName>
        <fullName evidence="7">Protein pellino</fullName>
    </recommendedName>
</protein>
<evidence type="ECO:0000259" key="3">
    <source>
        <dbReference type="Pfam" id="PF04710"/>
    </source>
</evidence>
<dbReference type="PANTHER" id="PTHR12098">
    <property type="entry name" value="E3 UBIQUITIN-PROTEIN LIGASE PELLINO-RELATED"/>
    <property type="match status" value="1"/>
</dbReference>
<dbReference type="GO" id="GO:0008592">
    <property type="term" value="P:regulation of Toll signaling pathway"/>
    <property type="evidence" value="ECO:0007669"/>
    <property type="project" value="InterPro"/>
</dbReference>
<gene>
    <name evidence="5" type="ORF">HCN44_001144</name>
</gene>
<organism evidence="5 6">
    <name type="scientific">Aphidius gifuensis</name>
    <name type="common">Parasitoid wasp</name>
    <dbReference type="NCBI Taxonomy" id="684658"/>
    <lineage>
        <taxon>Eukaryota</taxon>
        <taxon>Metazoa</taxon>
        <taxon>Ecdysozoa</taxon>
        <taxon>Arthropoda</taxon>
        <taxon>Hexapoda</taxon>
        <taxon>Insecta</taxon>
        <taxon>Pterygota</taxon>
        <taxon>Neoptera</taxon>
        <taxon>Endopterygota</taxon>
        <taxon>Hymenoptera</taxon>
        <taxon>Apocrita</taxon>
        <taxon>Ichneumonoidea</taxon>
        <taxon>Braconidae</taxon>
        <taxon>Aphidiinae</taxon>
        <taxon>Aphidius</taxon>
    </lineage>
</organism>
<evidence type="ECO:0000256" key="1">
    <source>
        <dbReference type="ARBA" id="ARBA00005639"/>
    </source>
</evidence>
<name>A0A834XKW6_APHGI</name>
<dbReference type="Proteomes" id="UP000639338">
    <property type="component" value="Unassembled WGS sequence"/>
</dbReference>
<sequence>MVFCSNGDVVGDPILVSNKSTNQIVEKTINVVVDKLNNQVVDKLNDPVVKKITNDNNKNTNNTFVDEIINVVNKKKSDLANEELNNVIINKTTGTIDSSIEQIKSSHSDSQKNNQKNEKCESLIKYGELVVLGYNGYIPPANVGRRRSKYAFYKKPIANGVKQSKLHSVEKPRDSTAVSNTLKHSISYTLSRNQAVVVEYDTDTATDMFQIGRAQEPQIDCHVKATQPGGIGGSSTDVDSTRISRYACRIIIDRDDKNTARIYAAGFDSSRNIFLGEKATKWQDNDKIDGLTTNGLYIMQPIGDYNGGNGKNGIWREISVDGNVYALRPTRSDHHKGTHIIGENNILKDGTLIDLCEVTLLWRSAEGLSKTPTKNDLEKFVGDINSGRPQCPVNLNTLVIPRKTNSSSSSQQHQPYVYLQCGHVQGNHDWGQENSTTRKCPMCHGTGPVVKLCMGNEPAFYVDEGPPNYAFNPCGHMANEKTVLYWSQIGIPHGTNGYISLCPFCAIPLDGYPGYVKLIFQDNID</sequence>
<evidence type="ECO:0000313" key="6">
    <source>
        <dbReference type="Proteomes" id="UP000639338"/>
    </source>
</evidence>
<evidence type="ECO:0008006" key="7">
    <source>
        <dbReference type="Google" id="ProtNLM"/>
    </source>
</evidence>
<feature type="domain" description="Pellino FHA" evidence="3">
    <location>
        <begin position="120"/>
        <end position="379"/>
    </location>
</feature>
<dbReference type="GO" id="GO:0061630">
    <property type="term" value="F:ubiquitin protein ligase activity"/>
    <property type="evidence" value="ECO:0007669"/>
    <property type="project" value="InterPro"/>
</dbReference>
<dbReference type="InterPro" id="IPR006800">
    <property type="entry name" value="Pellino_fam"/>
</dbReference>
<feature type="domain" description="Pellino RING" evidence="4">
    <location>
        <begin position="384"/>
        <end position="525"/>
    </location>
</feature>
<dbReference type="OrthoDB" id="8801906at2759"/>
<dbReference type="Pfam" id="PF04710">
    <property type="entry name" value="Pellino_FHA"/>
    <property type="match status" value="1"/>
</dbReference>
<evidence type="ECO:0000313" key="5">
    <source>
        <dbReference type="EMBL" id="KAF7988571.1"/>
    </source>
</evidence>
<proteinExistence type="inferred from homology"/>
<evidence type="ECO:0000259" key="4">
    <source>
        <dbReference type="Pfam" id="PF20723"/>
    </source>
</evidence>
<keyword evidence="2" id="KW-0597">Phosphoprotein</keyword>